<comment type="caution">
    <text evidence="2">The sequence shown here is derived from an EMBL/GenBank/DDBJ whole genome shotgun (WGS) entry which is preliminary data.</text>
</comment>
<accession>A0A135U712</accession>
<organism evidence="2 3">
    <name type="scientific">Colletotrichum salicis</name>
    <dbReference type="NCBI Taxonomy" id="1209931"/>
    <lineage>
        <taxon>Eukaryota</taxon>
        <taxon>Fungi</taxon>
        <taxon>Dikarya</taxon>
        <taxon>Ascomycota</taxon>
        <taxon>Pezizomycotina</taxon>
        <taxon>Sordariomycetes</taxon>
        <taxon>Hypocreomycetidae</taxon>
        <taxon>Glomerellales</taxon>
        <taxon>Glomerellaceae</taxon>
        <taxon>Colletotrichum</taxon>
        <taxon>Colletotrichum acutatum species complex</taxon>
    </lineage>
</organism>
<reference evidence="2 3" key="1">
    <citation type="submission" date="2014-02" db="EMBL/GenBank/DDBJ databases">
        <title>The genome sequence of Colletotrichum salicis CBS 607.94.</title>
        <authorList>
            <person name="Baroncelli R."/>
            <person name="Thon M.R."/>
        </authorList>
    </citation>
    <scope>NUCLEOTIDE SEQUENCE [LARGE SCALE GENOMIC DNA]</scope>
    <source>
        <strain evidence="2 3">CBS 607.94</strain>
    </source>
</reference>
<evidence type="ECO:0000313" key="3">
    <source>
        <dbReference type="Proteomes" id="UP000070121"/>
    </source>
</evidence>
<dbReference type="AlphaFoldDB" id="A0A135U712"/>
<keyword evidence="3" id="KW-1185">Reference proteome</keyword>
<feature type="compositionally biased region" description="Basic and acidic residues" evidence="1">
    <location>
        <begin position="15"/>
        <end position="27"/>
    </location>
</feature>
<evidence type="ECO:0000313" key="2">
    <source>
        <dbReference type="EMBL" id="KXH56208.1"/>
    </source>
</evidence>
<feature type="compositionally biased region" description="Polar residues" evidence="1">
    <location>
        <begin position="28"/>
        <end position="40"/>
    </location>
</feature>
<dbReference type="OrthoDB" id="4847418at2759"/>
<proteinExistence type="predicted"/>
<gene>
    <name evidence="2" type="ORF">CSAL01_11873</name>
</gene>
<sequence>MDSSAQARQVLIADLPREGDLAHHTNDGRPTTQVRTDSTESNIPSPNPNPNPDRSETPSFDITSLTAQLAKLNDSLAALGDEARGEPYKNSEEECRGAARDVEALLASLTQRATKKTFLEKSFPCKEREMFRTVGVTHLRVAHVFAGLCRTADGLGEDAERLAGVVEEVKDAFQRERVKRKVLGWQEQNLKAELEWAEEQMSAREADVAKMRFEMAKMAKPPSKSTADAHSPSEDGIHNPASQLKRLKDDREARAEHDVDKVRLEILAASLESVFLARHEDLSADLWKRCEALGEEGERCLAVAERLEKFRESNYGDLVG</sequence>
<name>A0A135U712_9PEZI</name>
<dbReference type="EMBL" id="JFFI01001663">
    <property type="protein sequence ID" value="KXH56208.1"/>
    <property type="molecule type" value="Genomic_DNA"/>
</dbReference>
<evidence type="ECO:0000256" key="1">
    <source>
        <dbReference type="SAM" id="MobiDB-lite"/>
    </source>
</evidence>
<feature type="region of interest" description="Disordered" evidence="1">
    <location>
        <begin position="217"/>
        <end position="243"/>
    </location>
</feature>
<feature type="region of interest" description="Disordered" evidence="1">
    <location>
        <begin position="1"/>
        <end position="59"/>
    </location>
</feature>
<protein>
    <submittedName>
        <fullName evidence="2">Uncharacterized protein</fullName>
    </submittedName>
</protein>
<dbReference type="Proteomes" id="UP000070121">
    <property type="component" value="Unassembled WGS sequence"/>
</dbReference>